<evidence type="ECO:0000256" key="9">
    <source>
        <dbReference type="SAM" id="MobiDB-lite"/>
    </source>
</evidence>
<feature type="domain" description="Helicase C-terminal" evidence="11">
    <location>
        <begin position="1159"/>
        <end position="1340"/>
    </location>
</feature>
<feature type="compositionally biased region" description="Basic residues" evidence="9">
    <location>
        <begin position="468"/>
        <end position="481"/>
    </location>
</feature>
<sequence>MSQKSGDDDEVEDLEVAAKLARDIEEKLRRVSSGRAKRSEIEELFAKVRNQIDNYASEYSRDRKDGSKSRASAENQPSTSAMPEADVDEAEPLPSTSWARADTPGADQMFAEILDNPAVCSTPDPEVLTESREASPVIRDRPTTSKRREEFLSEESQESVDEMQLDDDAAAAGDGLKYTRLLPVKKSKNTSAFPKAFMQLFSDSPTESAYTSSESKESQAPDNTTIELSDDEEIPETVPCRTPKRAPLDKTFSGDEDDEETVRPATQESTNSFLNKVNALDDSQKLLTPVASPIEKQRSQQEVKSEKASPPKKRPAQKGPEPPECEVIILSDGPMEEDGDSDHSVVSDEDLRLQAEIRKEHGIGLKKKKKSSKKKDSPKKKKKKPESDEGSSDSELDELLSKSKKALKKPKFKKKGSDEAADEDEIEEVSSDSVFSDGDSDKPKKNGKESSANVSPSKSSNGNGRLFRSTKHRSAKEKTRKQKDGSGSGPSVEGSDSEEDDDKEKSPRLGLKPDKDLQKAKRLLDSLDSDGSDEENGNKAKKHKEKSKSSGKKRKVVILSDSDFSGKGEAEESEDDEASDNSNASSEEKEVKKPAAKRARLVEDDDDDNSVAAQEKKKARGSKAILTKDKLAKETVDAEKAEKERRKRLEIKQREFNGIELAEEEDLAAALEGSQKRSVLKNVILDPDRNGDPPMPVAIHQSLVNILKKHQAEGIRFMYDSIFESLDRLEEEGGGGILAHCMGLGKTLQVITFLHTIMMHEKLGKKIKHVLVVVPKNVVLNWFKEFAKWLLNNDPELDTIEVMELDSFKTNADRHRALKNWYESEYPCVMIIGYDMFRQLTVHEEDQHKAPKRAGAKPKPARKPNKKMAKFVDDFRYYLQDPGPDLVVCDEAHKLKNSETTLTKTMVKIKTRRRLCLTGTPLQNNLNEYHCMVDFVKPDLLGSKKEFANRFGNPIERGRTKDATDAEFRFMKRRCHVLFETLKKCVDRKDYTVLMEAIPPKQEYMLNVSLTEAQCKLYRGFLDNVDKSAYSKRLLADYYMLARIWTHPHQLIVHGEAMERKRMMEDDREEEEDFIDDGSGTDTDEESVKNASDSDVICEDDAPTSSRKTRNSRRLAGDSASEDGLREGTPGELSGWFTDQKLVSSDDKYKWELSNKLMLLIQIIKKCEEIGDKLLVFSQSLESLGLIKEMLTFFDQTQSWFTDGHEALNGNEHWGWKENRDYLWITGAVNAKQRDKIQTQFNNPSELRPRLMLISTKAGSLGTNMVAANRVVIFDACWNPSHDTQSLFRVYRFGQTKPVYIYRMIAQGTMEETIYKRQVIKESTSMRVVDEAQIMRHYEGSDLAELYQFNPKELKGGHQRYAPPQDRLLADVLHKLPDAITDYVQHDTLFHNIVDEKLTEDEIQEAWADYEQDKKVPRPYSNFTSQWHNPQMNGLNADAQRVMDAQSKINQLRADPVYFSCFTLGGMDNDTATKVTWIKRALDELLPRIPPEMRGGIGEFSTYFIKLINASIGAKERPPQLFQKSVNAFRSVVKMVFDVPECRELLRRLYPMASPFFDPNMPPP</sequence>
<dbReference type="GO" id="GO:0004386">
    <property type="term" value="F:helicase activity"/>
    <property type="evidence" value="ECO:0007669"/>
    <property type="project" value="UniProtKB-KW"/>
</dbReference>
<feature type="region of interest" description="Disordered" evidence="9">
    <location>
        <begin position="846"/>
        <end position="865"/>
    </location>
</feature>
<keyword evidence="5" id="KW-0347">Helicase</keyword>
<comment type="caution">
    <text evidence="12">The sequence shown here is derived from an EMBL/GenBank/DDBJ whole genome shotgun (WGS) entry which is preliminary data.</text>
</comment>
<feature type="compositionally biased region" description="Basic and acidic residues" evidence="9">
    <location>
        <begin position="129"/>
        <end position="151"/>
    </location>
</feature>
<feature type="compositionally biased region" description="Basic and acidic residues" evidence="9">
    <location>
        <begin position="439"/>
        <end position="448"/>
    </location>
</feature>
<dbReference type="SMART" id="SM00490">
    <property type="entry name" value="HELICc"/>
    <property type="match status" value="1"/>
</dbReference>
<keyword evidence="4" id="KW-0378">Hydrolase</keyword>
<feature type="compositionally biased region" description="Basic and acidic residues" evidence="9">
    <location>
        <begin position="341"/>
        <end position="363"/>
    </location>
</feature>
<feature type="non-terminal residue" evidence="12">
    <location>
        <position position="1"/>
    </location>
</feature>
<reference evidence="12" key="1">
    <citation type="submission" date="2023-06" db="EMBL/GenBank/DDBJ databases">
        <authorList>
            <person name="Delattre M."/>
        </authorList>
    </citation>
    <scope>NUCLEOTIDE SEQUENCE</scope>
    <source>
        <strain evidence="12">AF72</strain>
    </source>
</reference>
<feature type="compositionally biased region" description="Basic residues" evidence="9">
    <location>
        <begin position="539"/>
        <end position="556"/>
    </location>
</feature>
<feature type="compositionally biased region" description="Basic residues" evidence="9">
    <location>
        <begin position="364"/>
        <end position="384"/>
    </location>
</feature>
<feature type="compositionally biased region" description="Polar residues" evidence="9">
    <location>
        <begin position="264"/>
        <end position="275"/>
    </location>
</feature>
<feature type="compositionally biased region" description="Acidic residues" evidence="9">
    <location>
        <begin position="419"/>
        <end position="430"/>
    </location>
</feature>
<keyword evidence="8" id="KW-0539">Nucleus</keyword>
<feature type="compositionally biased region" description="Polar residues" evidence="9">
    <location>
        <begin position="203"/>
        <end position="213"/>
    </location>
</feature>
<feature type="compositionally biased region" description="Acidic residues" evidence="9">
    <location>
        <begin position="1066"/>
        <end position="1076"/>
    </location>
</feature>
<feature type="compositionally biased region" description="Basic residues" evidence="9">
    <location>
        <begin position="850"/>
        <end position="865"/>
    </location>
</feature>
<keyword evidence="6" id="KW-0067">ATP-binding</keyword>
<feature type="compositionally biased region" description="Polar residues" evidence="9">
    <location>
        <begin position="69"/>
        <end position="81"/>
    </location>
</feature>
<feature type="domain" description="Helicase ATP-binding" evidence="10">
    <location>
        <begin position="727"/>
        <end position="939"/>
    </location>
</feature>
<proteinExistence type="inferred from homology"/>
<comment type="subcellular location">
    <subcellularLocation>
        <location evidence="1">Nucleus</location>
    </subcellularLocation>
</comment>
<feature type="compositionally biased region" description="Basic residues" evidence="9">
    <location>
        <begin position="402"/>
        <end position="414"/>
    </location>
</feature>
<evidence type="ECO:0000256" key="2">
    <source>
        <dbReference type="ARBA" id="ARBA00007025"/>
    </source>
</evidence>
<evidence type="ECO:0000256" key="5">
    <source>
        <dbReference type="ARBA" id="ARBA00022806"/>
    </source>
</evidence>
<comment type="similarity">
    <text evidence="2">Belongs to the SNF2/RAD54 helicase family.</text>
</comment>
<dbReference type="EMBL" id="CATQJA010001164">
    <property type="protein sequence ID" value="CAJ0566118.1"/>
    <property type="molecule type" value="Genomic_DNA"/>
</dbReference>
<feature type="compositionally biased region" description="Low complexity" evidence="9">
    <location>
        <begin position="450"/>
        <end position="460"/>
    </location>
</feature>
<dbReference type="GO" id="GO:0003677">
    <property type="term" value="F:DNA binding"/>
    <property type="evidence" value="ECO:0007669"/>
    <property type="project" value="UniProtKB-KW"/>
</dbReference>
<dbReference type="Pfam" id="PF00271">
    <property type="entry name" value="Helicase_C"/>
    <property type="match status" value="1"/>
</dbReference>
<evidence type="ECO:0000259" key="10">
    <source>
        <dbReference type="PROSITE" id="PS51192"/>
    </source>
</evidence>
<evidence type="ECO:0000256" key="8">
    <source>
        <dbReference type="ARBA" id="ARBA00023242"/>
    </source>
</evidence>
<dbReference type="InterPro" id="IPR044574">
    <property type="entry name" value="ARIP4-like"/>
</dbReference>
<evidence type="ECO:0000256" key="7">
    <source>
        <dbReference type="ARBA" id="ARBA00023125"/>
    </source>
</evidence>
<evidence type="ECO:0000256" key="4">
    <source>
        <dbReference type="ARBA" id="ARBA00022801"/>
    </source>
</evidence>
<feature type="region of interest" description="Disordered" evidence="9">
    <location>
        <begin position="203"/>
        <end position="624"/>
    </location>
</feature>
<accession>A0AA36CCW1</accession>
<dbReference type="InterPro" id="IPR001650">
    <property type="entry name" value="Helicase_C-like"/>
</dbReference>
<evidence type="ECO:0000313" key="13">
    <source>
        <dbReference type="Proteomes" id="UP001177023"/>
    </source>
</evidence>
<dbReference type="PANTHER" id="PTHR45797">
    <property type="entry name" value="RAD54-LIKE"/>
    <property type="match status" value="1"/>
</dbReference>
<feature type="region of interest" description="Disordered" evidence="9">
    <location>
        <begin position="1062"/>
        <end position="1132"/>
    </location>
</feature>
<dbReference type="InterPro" id="IPR027417">
    <property type="entry name" value="P-loop_NTPase"/>
</dbReference>
<dbReference type="Proteomes" id="UP001177023">
    <property type="component" value="Unassembled WGS sequence"/>
</dbReference>
<dbReference type="PROSITE" id="PS51194">
    <property type="entry name" value="HELICASE_CTER"/>
    <property type="match status" value="1"/>
</dbReference>
<name>A0AA36CCW1_9BILA</name>
<dbReference type="InterPro" id="IPR038718">
    <property type="entry name" value="SNF2-like_sf"/>
</dbReference>
<keyword evidence="13" id="KW-1185">Reference proteome</keyword>
<dbReference type="Pfam" id="PF00176">
    <property type="entry name" value="SNF2-rel_dom"/>
    <property type="match status" value="1"/>
</dbReference>
<evidence type="ECO:0000313" key="12">
    <source>
        <dbReference type="EMBL" id="CAJ0566118.1"/>
    </source>
</evidence>
<evidence type="ECO:0000256" key="3">
    <source>
        <dbReference type="ARBA" id="ARBA00022741"/>
    </source>
</evidence>
<organism evidence="12 13">
    <name type="scientific">Mesorhabditis spiculigera</name>
    <dbReference type="NCBI Taxonomy" id="96644"/>
    <lineage>
        <taxon>Eukaryota</taxon>
        <taxon>Metazoa</taxon>
        <taxon>Ecdysozoa</taxon>
        <taxon>Nematoda</taxon>
        <taxon>Chromadorea</taxon>
        <taxon>Rhabditida</taxon>
        <taxon>Rhabditina</taxon>
        <taxon>Rhabditomorpha</taxon>
        <taxon>Rhabditoidea</taxon>
        <taxon>Rhabditidae</taxon>
        <taxon>Mesorhabditinae</taxon>
        <taxon>Mesorhabditis</taxon>
    </lineage>
</organism>
<dbReference type="SMART" id="SM00487">
    <property type="entry name" value="DEXDc"/>
    <property type="match status" value="1"/>
</dbReference>
<keyword evidence="3" id="KW-0547">Nucleotide-binding</keyword>
<feature type="compositionally biased region" description="Acidic residues" evidence="9">
    <location>
        <begin position="388"/>
        <end position="398"/>
    </location>
</feature>
<feature type="compositionally biased region" description="Basic and acidic residues" evidence="9">
    <location>
        <begin position="295"/>
        <end position="309"/>
    </location>
</feature>
<keyword evidence="7" id="KW-0238">DNA-binding</keyword>
<dbReference type="PANTHER" id="PTHR45797:SF3">
    <property type="entry name" value="TRANSCRIPTIONAL REGULATOR ATRX HOMOLOG"/>
    <property type="match status" value="1"/>
</dbReference>
<dbReference type="Gene3D" id="3.40.50.300">
    <property type="entry name" value="P-loop containing nucleotide triphosphate hydrolases"/>
    <property type="match status" value="1"/>
</dbReference>
<gene>
    <name evidence="12" type="ORF">MSPICULIGERA_LOCUS4734</name>
</gene>
<dbReference type="InterPro" id="IPR000330">
    <property type="entry name" value="SNF2_N"/>
</dbReference>
<dbReference type="GO" id="GO:0016887">
    <property type="term" value="F:ATP hydrolysis activity"/>
    <property type="evidence" value="ECO:0007669"/>
    <property type="project" value="InterPro"/>
</dbReference>
<dbReference type="SUPFAM" id="SSF52540">
    <property type="entry name" value="P-loop containing nucleoside triphosphate hydrolases"/>
    <property type="match status" value="2"/>
</dbReference>
<feature type="region of interest" description="Disordered" evidence="9">
    <location>
        <begin position="55"/>
        <end position="163"/>
    </location>
</feature>
<evidence type="ECO:0000256" key="6">
    <source>
        <dbReference type="ARBA" id="ARBA00022840"/>
    </source>
</evidence>
<dbReference type="InterPro" id="IPR014001">
    <property type="entry name" value="Helicase_ATP-bd"/>
</dbReference>
<feature type="compositionally biased region" description="Basic and acidic residues" evidence="9">
    <location>
        <begin position="59"/>
        <end position="68"/>
    </location>
</feature>
<dbReference type="InterPro" id="IPR049730">
    <property type="entry name" value="SNF2/RAD54-like_C"/>
</dbReference>
<evidence type="ECO:0000256" key="1">
    <source>
        <dbReference type="ARBA" id="ARBA00004123"/>
    </source>
</evidence>
<dbReference type="PROSITE" id="PS51192">
    <property type="entry name" value="HELICASE_ATP_BIND_1"/>
    <property type="match status" value="1"/>
</dbReference>
<evidence type="ECO:0000259" key="11">
    <source>
        <dbReference type="PROSITE" id="PS51194"/>
    </source>
</evidence>
<dbReference type="CDD" id="cd18793">
    <property type="entry name" value="SF2_C_SNF"/>
    <property type="match status" value="1"/>
</dbReference>
<dbReference type="GO" id="GO:0005634">
    <property type="term" value="C:nucleus"/>
    <property type="evidence" value="ECO:0007669"/>
    <property type="project" value="UniProtKB-SubCell"/>
</dbReference>
<feature type="compositionally biased region" description="Acidic residues" evidence="9">
    <location>
        <begin position="152"/>
        <end position="163"/>
    </location>
</feature>
<protein>
    <submittedName>
        <fullName evidence="12">Uncharacterized protein</fullName>
    </submittedName>
</protein>
<feature type="compositionally biased region" description="Basic and acidic residues" evidence="9">
    <location>
        <begin position="503"/>
        <end position="525"/>
    </location>
</feature>
<dbReference type="Gene3D" id="3.40.50.10810">
    <property type="entry name" value="Tandem AAA-ATPase domain"/>
    <property type="match status" value="1"/>
</dbReference>
<dbReference type="GO" id="GO:0005524">
    <property type="term" value="F:ATP binding"/>
    <property type="evidence" value="ECO:0007669"/>
    <property type="project" value="UniProtKB-KW"/>
</dbReference>